<organism evidence="2 3">
    <name type="scientific">Capnocytophaga cynodegmi</name>
    <dbReference type="NCBI Taxonomy" id="28189"/>
    <lineage>
        <taxon>Bacteria</taxon>
        <taxon>Pseudomonadati</taxon>
        <taxon>Bacteroidota</taxon>
        <taxon>Flavobacteriia</taxon>
        <taxon>Flavobacteriales</taxon>
        <taxon>Flavobacteriaceae</taxon>
        <taxon>Capnocytophaga</taxon>
    </lineage>
</organism>
<feature type="domain" description="2TM" evidence="1">
    <location>
        <begin position="2"/>
        <end position="28"/>
    </location>
</feature>
<evidence type="ECO:0000313" key="2">
    <source>
        <dbReference type="EMBL" id="CEN34795.1"/>
    </source>
</evidence>
<dbReference type="Proteomes" id="UP000038083">
    <property type="component" value="Unassembled WGS sequence"/>
</dbReference>
<protein>
    <recommendedName>
        <fullName evidence="1">2TM domain-containing protein</fullName>
    </recommendedName>
</protein>
<proteinExistence type="predicted"/>
<sequence>MALHAFKVFTPDIFLGKNWEEHKIKELMGKEEKQ</sequence>
<evidence type="ECO:0000313" key="3">
    <source>
        <dbReference type="Proteomes" id="UP000038083"/>
    </source>
</evidence>
<dbReference type="Pfam" id="PF13239">
    <property type="entry name" value="2TM"/>
    <property type="match status" value="1"/>
</dbReference>
<gene>
    <name evidence="2" type="ORF">CCYN74_110037</name>
</gene>
<accession>A0A0B7H604</accession>
<dbReference type="EMBL" id="CDOG01000003">
    <property type="protein sequence ID" value="CEN34795.1"/>
    <property type="molecule type" value="Genomic_DNA"/>
</dbReference>
<reference evidence="2 3" key="1">
    <citation type="submission" date="2015-01" db="EMBL/GenBank/DDBJ databases">
        <authorList>
            <person name="MANFREDI Pablo"/>
        </authorList>
    </citation>
    <scope>NUCLEOTIDE SEQUENCE [LARGE SCALE GENOMIC DNA]</scope>
    <source>
        <strain evidence="2 3">Ccy74</strain>
    </source>
</reference>
<evidence type="ECO:0000259" key="1">
    <source>
        <dbReference type="Pfam" id="PF13239"/>
    </source>
</evidence>
<dbReference type="RefSeq" id="WP_018280145.1">
    <property type="nucleotide sequence ID" value="NZ_CDOF01000018.1"/>
</dbReference>
<dbReference type="InterPro" id="IPR025698">
    <property type="entry name" value="2TM_dom"/>
</dbReference>
<dbReference type="AlphaFoldDB" id="A0A0B7H604"/>
<name>A0A0B7H604_9FLAO</name>